<evidence type="ECO:0000313" key="3">
    <source>
        <dbReference type="RefSeq" id="XP_026500590.2"/>
    </source>
</evidence>
<proteinExistence type="predicted"/>
<protein>
    <submittedName>
        <fullName evidence="3">Uncharacterized protein LOC113404062 isoform X1</fullName>
    </submittedName>
</protein>
<feature type="compositionally biased region" description="Basic and acidic residues" evidence="1">
    <location>
        <begin position="226"/>
        <end position="237"/>
    </location>
</feature>
<accession>A0A8B8ITW5</accession>
<name>A0A8B8ITW5_VANTA</name>
<dbReference type="Proteomes" id="UP001652626">
    <property type="component" value="Chromosome Z"/>
</dbReference>
<feature type="region of interest" description="Disordered" evidence="1">
    <location>
        <begin position="226"/>
        <end position="248"/>
    </location>
</feature>
<keyword evidence="2" id="KW-1185">Reference proteome</keyword>
<organism evidence="2 3">
    <name type="scientific">Vanessa tameamea</name>
    <name type="common">Kamehameha butterfly</name>
    <dbReference type="NCBI Taxonomy" id="334116"/>
    <lineage>
        <taxon>Eukaryota</taxon>
        <taxon>Metazoa</taxon>
        <taxon>Ecdysozoa</taxon>
        <taxon>Arthropoda</taxon>
        <taxon>Hexapoda</taxon>
        <taxon>Insecta</taxon>
        <taxon>Pterygota</taxon>
        <taxon>Neoptera</taxon>
        <taxon>Endopterygota</taxon>
        <taxon>Lepidoptera</taxon>
        <taxon>Glossata</taxon>
        <taxon>Ditrysia</taxon>
        <taxon>Papilionoidea</taxon>
        <taxon>Nymphalidae</taxon>
        <taxon>Nymphalinae</taxon>
        <taxon>Vanessa</taxon>
    </lineage>
</organism>
<gene>
    <name evidence="3" type="primary">LOC113404062</name>
</gene>
<dbReference type="GeneID" id="113404062"/>
<dbReference type="RefSeq" id="XP_026500590.2">
    <property type="nucleotide sequence ID" value="XM_026644805.2"/>
</dbReference>
<sequence>MEETQSTMSQPSCSNVSLFPEEMETDHPETGSISRFRIPCRNCIEMTYGLEIITSDISYFGNNLRTVISESEVLIKDFLKRQRSERRAAAAQKNKIFQLDEESSLSSSEDDLLLAKTQDLDNCTKQRTFGRSKNIEKRTFGSWLILSFITGGWNYSTVKNFLLNEYGVKCTRSRTTPERLAMAGVFKAIVKFENREELKQVVMSLRESQIHDKFLFLSFDKRPVSHEFSESDSDDARSGYLVPISKET</sequence>
<evidence type="ECO:0000313" key="2">
    <source>
        <dbReference type="Proteomes" id="UP001652626"/>
    </source>
</evidence>
<dbReference type="AlphaFoldDB" id="A0A8B8ITW5"/>
<evidence type="ECO:0000256" key="1">
    <source>
        <dbReference type="SAM" id="MobiDB-lite"/>
    </source>
</evidence>
<dbReference type="OrthoDB" id="6901398at2759"/>
<reference evidence="3" key="1">
    <citation type="submission" date="2025-08" db="UniProtKB">
        <authorList>
            <consortium name="RefSeq"/>
        </authorList>
    </citation>
    <scope>IDENTIFICATION</scope>
    <source>
        <tissue evidence="3">Whole body</tissue>
    </source>
</reference>